<evidence type="ECO:0000313" key="2">
    <source>
        <dbReference type="Proteomes" id="UP000199259"/>
    </source>
</evidence>
<protein>
    <submittedName>
        <fullName evidence="1">Uncharacterized protein</fullName>
    </submittedName>
</protein>
<keyword evidence="2" id="KW-1185">Reference proteome</keyword>
<evidence type="ECO:0000313" key="1">
    <source>
        <dbReference type="EMBL" id="SDF96054.1"/>
    </source>
</evidence>
<accession>A0A7Z7B2A6</accession>
<proteinExistence type="predicted"/>
<sequence>MYGGTLVVGDDGGWWYANMRSYNSKILKCKYKDTYHKKDKIKL</sequence>
<gene>
    <name evidence="1" type="ORF">SAMN04488589_1828</name>
</gene>
<organism evidence="1 2">
    <name type="scientific">Methanolobus vulcani</name>
    <dbReference type="NCBI Taxonomy" id="38026"/>
    <lineage>
        <taxon>Archaea</taxon>
        <taxon>Methanobacteriati</taxon>
        <taxon>Methanobacteriota</taxon>
        <taxon>Stenosarchaea group</taxon>
        <taxon>Methanomicrobia</taxon>
        <taxon>Methanosarcinales</taxon>
        <taxon>Methanosarcinaceae</taxon>
        <taxon>Methanolobus</taxon>
    </lineage>
</organism>
<name>A0A7Z7B2A6_9EURY</name>
<comment type="caution">
    <text evidence="1">The sequence shown here is derived from an EMBL/GenBank/DDBJ whole genome shotgun (WGS) entry which is preliminary data.</text>
</comment>
<dbReference type="Proteomes" id="UP000199259">
    <property type="component" value="Unassembled WGS sequence"/>
</dbReference>
<dbReference type="EMBL" id="FNCA01000005">
    <property type="protein sequence ID" value="SDF96054.1"/>
    <property type="molecule type" value="Genomic_DNA"/>
</dbReference>
<reference evidence="1 2" key="1">
    <citation type="submission" date="2016-10" db="EMBL/GenBank/DDBJ databases">
        <authorList>
            <person name="Varghese N."/>
            <person name="Submissions S."/>
        </authorList>
    </citation>
    <scope>NUCLEOTIDE SEQUENCE [LARGE SCALE GENOMIC DNA]</scope>
    <source>
        <strain evidence="1 2">PL 12/M</strain>
    </source>
</reference>
<dbReference type="AlphaFoldDB" id="A0A7Z7B2A6"/>